<dbReference type="AlphaFoldDB" id="A0A844G002"/>
<evidence type="ECO:0000313" key="3">
    <source>
        <dbReference type="EMBL" id="MST95928.1"/>
    </source>
</evidence>
<comment type="caution">
    <text evidence="3">The sequence shown here is derived from an EMBL/GenBank/DDBJ whole genome shotgun (WGS) entry which is preliminary data.</text>
</comment>
<evidence type="ECO:0000256" key="2">
    <source>
        <dbReference type="SAM" id="Phobius"/>
    </source>
</evidence>
<organism evidence="3 4">
    <name type="scientific">Victivallis lenta</name>
    <dbReference type="NCBI Taxonomy" id="2606640"/>
    <lineage>
        <taxon>Bacteria</taxon>
        <taxon>Pseudomonadati</taxon>
        <taxon>Lentisphaerota</taxon>
        <taxon>Lentisphaeria</taxon>
        <taxon>Victivallales</taxon>
        <taxon>Victivallaceae</taxon>
        <taxon>Victivallis</taxon>
    </lineage>
</organism>
<keyword evidence="2" id="KW-0812">Transmembrane</keyword>
<dbReference type="RefSeq" id="WP_154416902.1">
    <property type="nucleotide sequence ID" value="NZ_VUNS01000002.1"/>
</dbReference>
<gene>
    <name evidence="3" type="ORF">FYJ85_02575</name>
</gene>
<evidence type="ECO:0000313" key="4">
    <source>
        <dbReference type="Proteomes" id="UP000435649"/>
    </source>
</evidence>
<feature type="transmembrane region" description="Helical" evidence="2">
    <location>
        <begin position="6"/>
        <end position="25"/>
    </location>
</feature>
<name>A0A844G002_9BACT</name>
<protein>
    <submittedName>
        <fullName evidence="3">Uncharacterized protein</fullName>
    </submittedName>
</protein>
<reference evidence="3 4" key="1">
    <citation type="submission" date="2019-08" db="EMBL/GenBank/DDBJ databases">
        <title>In-depth cultivation of the pig gut microbiome towards novel bacterial diversity and tailored functional studies.</title>
        <authorList>
            <person name="Wylensek D."/>
            <person name="Hitch T.C.A."/>
            <person name="Clavel T."/>
        </authorList>
    </citation>
    <scope>NUCLEOTIDE SEQUENCE [LARGE SCALE GENOMIC DNA]</scope>
    <source>
        <strain evidence="3 4">BBE-744-WT-12</strain>
    </source>
</reference>
<feature type="compositionally biased region" description="Low complexity" evidence="1">
    <location>
        <begin position="92"/>
        <end position="105"/>
    </location>
</feature>
<accession>A0A844G002</accession>
<dbReference type="EMBL" id="VUNS01000002">
    <property type="protein sequence ID" value="MST95928.1"/>
    <property type="molecule type" value="Genomic_DNA"/>
</dbReference>
<feature type="region of interest" description="Disordered" evidence="1">
    <location>
        <begin position="59"/>
        <end position="108"/>
    </location>
</feature>
<keyword evidence="4" id="KW-1185">Reference proteome</keyword>
<proteinExistence type="predicted"/>
<keyword evidence="2" id="KW-0472">Membrane</keyword>
<evidence type="ECO:0000256" key="1">
    <source>
        <dbReference type="SAM" id="MobiDB-lite"/>
    </source>
</evidence>
<sequence>MAQWLLLLGIAMFLVLLMFIVLLMLSVSRRVLRSGEYHNPPMPDAKHPVLPPMPNVTNAPVKAHVGKPRRDTTTRPVPKVGQPADSPNFSVPPRQAAAPSPAGRSAPPPVILNEAAREVAETGINIDAARMILTVFSRIRSIDEIPPVMRKEFERIGMDRAVMNELLGLSLAARSCAAFDFSQLRTLKPQTGHVLYRTMQKVQEAAVPAEE</sequence>
<keyword evidence="2" id="KW-1133">Transmembrane helix</keyword>
<dbReference type="Proteomes" id="UP000435649">
    <property type="component" value="Unassembled WGS sequence"/>
</dbReference>